<comment type="caution">
    <text evidence="1">The sequence shown here is derived from an EMBL/GenBank/DDBJ whole genome shotgun (WGS) entry which is preliminary data.</text>
</comment>
<gene>
    <name evidence="1" type="ORF">IC230_28690</name>
</gene>
<name>A0A927B713_9BACT</name>
<dbReference type="Proteomes" id="UP000653797">
    <property type="component" value="Unassembled WGS sequence"/>
</dbReference>
<dbReference type="RefSeq" id="WP_191042516.1">
    <property type="nucleotide sequence ID" value="NZ_JACXAA010000015.1"/>
</dbReference>
<evidence type="ECO:0000313" key="1">
    <source>
        <dbReference type="EMBL" id="MBD2756891.1"/>
    </source>
</evidence>
<sequence length="213" mass="24873">MAIKNILFCLCLVSWSCTQKVLPEAILQQASKPLPYYLPPEYDLSIQEAQSWLAQHEYKREGSYVRQEQLDWNLAVNLGYFLEVPFKKTYLGPTYNHLFYSGELSKLNQSQTEWQFVIGKQNNIYVFHIRAYVPFKGSHIPHSTDEPLQLDLKRKDQVYLSLGFDSNGRFHSGVECNNKRWGHGIIDISTKKFPSTELDEIKREMYNDSLKGR</sequence>
<keyword evidence="2" id="KW-1185">Reference proteome</keyword>
<organism evidence="1 2">
    <name type="scientific">Spirosoma validum</name>
    <dbReference type="NCBI Taxonomy" id="2771355"/>
    <lineage>
        <taxon>Bacteria</taxon>
        <taxon>Pseudomonadati</taxon>
        <taxon>Bacteroidota</taxon>
        <taxon>Cytophagia</taxon>
        <taxon>Cytophagales</taxon>
        <taxon>Cytophagaceae</taxon>
        <taxon>Spirosoma</taxon>
    </lineage>
</organism>
<proteinExistence type="predicted"/>
<dbReference type="EMBL" id="JACXAA010000015">
    <property type="protein sequence ID" value="MBD2756891.1"/>
    <property type="molecule type" value="Genomic_DNA"/>
</dbReference>
<protein>
    <submittedName>
        <fullName evidence="1">Uncharacterized protein</fullName>
    </submittedName>
</protein>
<dbReference type="AlphaFoldDB" id="A0A927B713"/>
<accession>A0A927B713</accession>
<reference evidence="1" key="1">
    <citation type="submission" date="2020-09" db="EMBL/GenBank/DDBJ databases">
        <authorList>
            <person name="Kim M.K."/>
        </authorList>
    </citation>
    <scope>NUCLEOTIDE SEQUENCE</scope>
    <source>
        <strain evidence="1">BT704</strain>
    </source>
</reference>
<evidence type="ECO:0000313" key="2">
    <source>
        <dbReference type="Proteomes" id="UP000653797"/>
    </source>
</evidence>